<name>A0AAP0MMQ5_9ROSI</name>
<feature type="region of interest" description="Disordered" evidence="10">
    <location>
        <begin position="94"/>
        <end position="134"/>
    </location>
</feature>
<comment type="function">
    <text evidence="9">Transcription factor that binds specifically to a 5'-AA[AG]G-3' consensus core sequence.</text>
</comment>
<dbReference type="Proteomes" id="UP001428341">
    <property type="component" value="Unassembled WGS sequence"/>
</dbReference>
<evidence type="ECO:0000256" key="10">
    <source>
        <dbReference type="SAM" id="MobiDB-lite"/>
    </source>
</evidence>
<dbReference type="GO" id="GO:0005634">
    <property type="term" value="C:nucleus"/>
    <property type="evidence" value="ECO:0007669"/>
    <property type="project" value="UniProtKB-SubCell"/>
</dbReference>
<dbReference type="AlphaFoldDB" id="A0AAP0MMQ5"/>
<feature type="domain" description="Dof-type" evidence="11">
    <location>
        <begin position="49"/>
        <end position="103"/>
    </location>
</feature>
<comment type="subcellular location">
    <subcellularLocation>
        <location evidence="8 9">Nucleus</location>
    </subcellularLocation>
</comment>
<keyword evidence="1 9" id="KW-0479">Metal-binding</keyword>
<keyword evidence="2 8" id="KW-0863">Zinc-finger</keyword>
<evidence type="ECO:0000256" key="1">
    <source>
        <dbReference type="ARBA" id="ARBA00022723"/>
    </source>
</evidence>
<keyword evidence="13" id="KW-1185">Reference proteome</keyword>
<evidence type="ECO:0000256" key="8">
    <source>
        <dbReference type="PROSITE-ProRule" id="PRU00071"/>
    </source>
</evidence>
<evidence type="ECO:0000256" key="6">
    <source>
        <dbReference type="ARBA" id="ARBA00023163"/>
    </source>
</evidence>
<dbReference type="PROSITE" id="PS01361">
    <property type="entry name" value="ZF_DOF_1"/>
    <property type="match status" value="1"/>
</dbReference>
<dbReference type="InterPro" id="IPR003851">
    <property type="entry name" value="Znf_Dof"/>
</dbReference>
<evidence type="ECO:0000256" key="2">
    <source>
        <dbReference type="ARBA" id="ARBA00022771"/>
    </source>
</evidence>
<evidence type="ECO:0000256" key="3">
    <source>
        <dbReference type="ARBA" id="ARBA00022833"/>
    </source>
</evidence>
<organism evidence="12 13">
    <name type="scientific">Citrus x changshan-huyou</name>
    <dbReference type="NCBI Taxonomy" id="2935761"/>
    <lineage>
        <taxon>Eukaryota</taxon>
        <taxon>Viridiplantae</taxon>
        <taxon>Streptophyta</taxon>
        <taxon>Embryophyta</taxon>
        <taxon>Tracheophyta</taxon>
        <taxon>Spermatophyta</taxon>
        <taxon>Magnoliopsida</taxon>
        <taxon>eudicotyledons</taxon>
        <taxon>Gunneridae</taxon>
        <taxon>Pentapetalae</taxon>
        <taxon>rosids</taxon>
        <taxon>malvids</taxon>
        <taxon>Sapindales</taxon>
        <taxon>Rutaceae</taxon>
        <taxon>Aurantioideae</taxon>
        <taxon>Citrus</taxon>
    </lineage>
</organism>
<accession>A0AAP0MMQ5</accession>
<dbReference type="GO" id="GO:0003677">
    <property type="term" value="F:DNA binding"/>
    <property type="evidence" value="ECO:0007669"/>
    <property type="project" value="UniProtKB-UniRule"/>
</dbReference>
<protein>
    <recommendedName>
        <fullName evidence="9">Dof zinc finger protein</fullName>
    </recommendedName>
</protein>
<keyword evidence="6 9" id="KW-0804">Transcription</keyword>
<comment type="caution">
    <text evidence="12">The sequence shown here is derived from an EMBL/GenBank/DDBJ whole genome shotgun (WGS) entry which is preliminary data.</text>
</comment>
<dbReference type="InterPro" id="IPR045174">
    <property type="entry name" value="Dof"/>
</dbReference>
<proteinExistence type="predicted"/>
<keyword evidence="5 8" id="KW-0238">DNA-binding</keyword>
<dbReference type="GO" id="GO:0003700">
    <property type="term" value="F:DNA-binding transcription factor activity"/>
    <property type="evidence" value="ECO:0007669"/>
    <property type="project" value="UniProtKB-UniRule"/>
</dbReference>
<sequence length="301" mass="33902">MFAASDHHRHHQQMLQYYAYPPHLGSPMLLPNNAAAMEKKWKPDVETAPSCPRCASPNTKFCYYNNYSLSQPRYFCKGCRRYWTKGGSLRNVPVGGGCRKNRRAKSSRRKSPFNNDRPKALCSSDHTDDAVSTQNGGSDIDLAVVFAKFLNESSSSQETDLSAAKTSNSSTPDNVVQNDDFNVHNVMGNGDLNILGEFPQVFGQLQEEEDRRVQDFLEDDMVNAHGLQALLGDEIVDHQVALWSDQAETETLPNFTWQRAMFQLQDFDSFPADDQLKASANLISDNWTSFDLPGFELYSRP</sequence>
<dbReference type="PANTHER" id="PTHR31992">
    <property type="entry name" value="DOF ZINC FINGER PROTEIN DOF1.4-RELATED"/>
    <property type="match status" value="1"/>
</dbReference>
<dbReference type="PANTHER" id="PTHR31992:SF316">
    <property type="entry name" value="DOF ZINC FINGER PROTEIN DOF1.2"/>
    <property type="match status" value="1"/>
</dbReference>
<evidence type="ECO:0000256" key="9">
    <source>
        <dbReference type="RuleBase" id="RU369094"/>
    </source>
</evidence>
<evidence type="ECO:0000256" key="4">
    <source>
        <dbReference type="ARBA" id="ARBA00023015"/>
    </source>
</evidence>
<keyword evidence="3 9" id="KW-0862">Zinc</keyword>
<evidence type="ECO:0000313" key="13">
    <source>
        <dbReference type="Proteomes" id="UP001428341"/>
    </source>
</evidence>
<dbReference type="PROSITE" id="PS50884">
    <property type="entry name" value="ZF_DOF_2"/>
    <property type="match status" value="1"/>
</dbReference>
<evidence type="ECO:0000313" key="12">
    <source>
        <dbReference type="EMBL" id="KAK9216326.1"/>
    </source>
</evidence>
<reference evidence="12 13" key="1">
    <citation type="submission" date="2024-05" db="EMBL/GenBank/DDBJ databases">
        <title>Haplotype-resolved chromosome-level genome assembly of Huyou (Citrus changshanensis).</title>
        <authorList>
            <person name="Miao C."/>
            <person name="Chen W."/>
            <person name="Wu Y."/>
            <person name="Wang L."/>
            <person name="Zhao S."/>
            <person name="Grierson D."/>
            <person name="Xu C."/>
            <person name="Chen K."/>
        </authorList>
    </citation>
    <scope>NUCLEOTIDE SEQUENCE [LARGE SCALE GENOMIC DNA]</scope>
    <source>
        <strain evidence="12">01-14</strain>
        <tissue evidence="12">Leaf</tissue>
    </source>
</reference>
<feature type="compositionally biased region" description="Basic residues" evidence="10">
    <location>
        <begin position="99"/>
        <end position="111"/>
    </location>
</feature>
<evidence type="ECO:0000256" key="5">
    <source>
        <dbReference type="ARBA" id="ARBA00023125"/>
    </source>
</evidence>
<evidence type="ECO:0000256" key="7">
    <source>
        <dbReference type="ARBA" id="ARBA00023242"/>
    </source>
</evidence>
<keyword evidence="4 9" id="KW-0805">Transcription regulation</keyword>
<keyword evidence="7 8" id="KW-0539">Nucleus</keyword>
<evidence type="ECO:0000259" key="11">
    <source>
        <dbReference type="PROSITE" id="PS50884"/>
    </source>
</evidence>
<dbReference type="GO" id="GO:0008270">
    <property type="term" value="F:zinc ion binding"/>
    <property type="evidence" value="ECO:0007669"/>
    <property type="project" value="UniProtKB-KW"/>
</dbReference>
<gene>
    <name evidence="12" type="ORF">WN944_008335</name>
</gene>
<dbReference type="Pfam" id="PF02701">
    <property type="entry name" value="Zn_ribbon_Dof"/>
    <property type="match status" value="1"/>
</dbReference>
<dbReference type="EMBL" id="JBCGBO010000003">
    <property type="protein sequence ID" value="KAK9216326.1"/>
    <property type="molecule type" value="Genomic_DNA"/>
</dbReference>